<evidence type="ECO:0000256" key="6">
    <source>
        <dbReference type="ARBA" id="ARBA00044147"/>
    </source>
</evidence>
<dbReference type="VEuPathDB" id="ToxoDB:LOC34621113"/>
<dbReference type="VEuPathDB" id="ToxoDB:cyc_04605"/>
<sequence length="519" mass="54741">MNRHQHPTGSAGDGAAETPQDSSSLELKAHHVTVTVPECPSSAASAFPASEPAVGRSSQDAATATTGREIPGAAARSPSFAARESVSTSSGDSSARLRGECLSAAPPSGVPVPLRSTSADSPVVSRVPHQRVVSFEHPNHSKGDSTAADAGRVIPPSRPDSRRAERAGNSAAAEKQYTTRGVQTSVPAVPPVGASCTRHPPLRAFSHLPAYDRCVVPEDSFTDKCGRGKLIDGAEKDCWLERAHCGDADRQEESLTPQVSCAEIRVWLSQRHAPPVPHSIAMGGTIRWLKRKLSTYASLQLEETRARLSLDIANFIACRLLSATLMAASIVEQQLIEDGDSIMIFGRSTAVTCALLQSKKQGLHFSVVMVDVPHTGAGQEAAKAFADTGIYVTYTMLNGLSYHITSITKVLLGCSALLANGCVLNSAGAATVAMMGKMHAKPVIVVTETYKMSDRVMLDSCSFNELCDPALVWRPSTEELTGLPSQGFVDYVVTEDGMFPASSVPGLICGLGKSPALAD</sequence>
<dbReference type="AlphaFoldDB" id="A0A1D3D4A7"/>
<comment type="caution">
    <text evidence="11">The sequence shown here is derived from an EMBL/GenBank/DDBJ whole genome shotgun (WGS) entry which is preliminary data.</text>
</comment>
<dbReference type="InterPro" id="IPR042529">
    <property type="entry name" value="IF_2B-like_C"/>
</dbReference>
<feature type="region of interest" description="Disordered" evidence="10">
    <location>
        <begin position="1"/>
        <end position="186"/>
    </location>
</feature>
<evidence type="ECO:0000313" key="12">
    <source>
        <dbReference type="Proteomes" id="UP000095192"/>
    </source>
</evidence>
<keyword evidence="4" id="KW-0396">Initiation factor</keyword>
<dbReference type="VEuPathDB" id="ToxoDB:LOC113146935"/>
<evidence type="ECO:0000256" key="10">
    <source>
        <dbReference type="SAM" id="MobiDB-lite"/>
    </source>
</evidence>
<keyword evidence="3" id="KW-0963">Cytoplasm</keyword>
<evidence type="ECO:0000256" key="9">
    <source>
        <dbReference type="RuleBase" id="RU003814"/>
    </source>
</evidence>
<evidence type="ECO:0000256" key="1">
    <source>
        <dbReference type="ARBA" id="ARBA00004514"/>
    </source>
</evidence>
<evidence type="ECO:0000256" key="4">
    <source>
        <dbReference type="ARBA" id="ARBA00022540"/>
    </source>
</evidence>
<protein>
    <recommendedName>
        <fullName evidence="6">Translation initiation factor eIF2B subunit delta</fullName>
    </recommendedName>
    <alternativeName>
        <fullName evidence="7">eIF2B GDP-GTP exchange factor subunit delta</fullName>
    </alternativeName>
</protein>
<dbReference type="PANTHER" id="PTHR10233:SF14">
    <property type="entry name" value="TRANSLATION INITIATION FACTOR EIF-2B SUBUNIT DELTA"/>
    <property type="match status" value="1"/>
</dbReference>
<evidence type="ECO:0000313" key="11">
    <source>
        <dbReference type="EMBL" id="OEH78286.1"/>
    </source>
</evidence>
<evidence type="ECO:0000256" key="7">
    <source>
        <dbReference type="ARBA" id="ARBA00044356"/>
    </source>
</evidence>
<comment type="subunit">
    <text evidence="8">Component of the translation initiation factor 2B (eIF2B) complex which is a heterodecamer of two sets of five different subunits: alpha, beta, gamma, delta and epsilon. Subunits alpha, beta and delta comprise a regulatory subcomplex and subunits epsilon and gamma comprise a catalytic subcomplex. Within the complex, the hexameric regulatory complex resides at the center, with the two heterodimeric catalytic subcomplexes bound on opposite sides.</text>
</comment>
<comment type="similarity">
    <text evidence="2 9">Belongs to the eIF-2B alpha/beta/delta subunits family.</text>
</comment>
<evidence type="ECO:0000256" key="2">
    <source>
        <dbReference type="ARBA" id="ARBA00007251"/>
    </source>
</evidence>
<feature type="compositionally biased region" description="Low complexity" evidence="10">
    <location>
        <begin position="37"/>
        <end position="53"/>
    </location>
</feature>
<dbReference type="GO" id="GO:0003743">
    <property type="term" value="F:translation initiation factor activity"/>
    <property type="evidence" value="ECO:0007669"/>
    <property type="project" value="UniProtKB-KW"/>
</dbReference>
<dbReference type="SUPFAM" id="SSF100950">
    <property type="entry name" value="NagB/RpiA/CoA transferase-like"/>
    <property type="match status" value="1"/>
</dbReference>
<evidence type="ECO:0000256" key="8">
    <source>
        <dbReference type="ARBA" id="ARBA00046432"/>
    </source>
</evidence>
<organism evidence="11 12">
    <name type="scientific">Cyclospora cayetanensis</name>
    <dbReference type="NCBI Taxonomy" id="88456"/>
    <lineage>
        <taxon>Eukaryota</taxon>
        <taxon>Sar</taxon>
        <taxon>Alveolata</taxon>
        <taxon>Apicomplexa</taxon>
        <taxon>Conoidasida</taxon>
        <taxon>Coccidia</taxon>
        <taxon>Eucoccidiorida</taxon>
        <taxon>Eimeriorina</taxon>
        <taxon>Eimeriidae</taxon>
        <taxon>Cyclospora</taxon>
    </lineage>
</organism>
<feature type="compositionally biased region" description="Polar residues" evidence="10">
    <location>
        <begin position="176"/>
        <end position="186"/>
    </location>
</feature>
<accession>A0A1D3D4A7</accession>
<dbReference type="InParanoid" id="A0A1D3D4A7"/>
<evidence type="ECO:0000256" key="5">
    <source>
        <dbReference type="ARBA" id="ARBA00022917"/>
    </source>
</evidence>
<dbReference type="EMBL" id="JROU02000786">
    <property type="protein sequence ID" value="OEH78286.1"/>
    <property type="molecule type" value="Genomic_DNA"/>
</dbReference>
<gene>
    <name evidence="11" type="ORF">cyc_04605</name>
</gene>
<name>A0A1D3D4A7_9EIME</name>
<dbReference type="Gene3D" id="3.40.50.10470">
    <property type="entry name" value="Translation initiation factor eif-2b, domain 2"/>
    <property type="match status" value="1"/>
</dbReference>
<dbReference type="InterPro" id="IPR037171">
    <property type="entry name" value="NagB/RpiA_transferase-like"/>
</dbReference>
<keyword evidence="5" id="KW-0648">Protein biosynthesis</keyword>
<keyword evidence="12" id="KW-1185">Reference proteome</keyword>
<feature type="compositionally biased region" description="Polar residues" evidence="10">
    <location>
        <begin position="56"/>
        <end position="66"/>
    </location>
</feature>
<comment type="subcellular location">
    <subcellularLocation>
        <location evidence="1">Cytoplasm</location>
        <location evidence="1">Cytosol</location>
    </subcellularLocation>
</comment>
<dbReference type="Pfam" id="PF01008">
    <property type="entry name" value="IF-2B"/>
    <property type="match status" value="1"/>
</dbReference>
<dbReference type="PANTHER" id="PTHR10233">
    <property type="entry name" value="TRANSLATION INITIATION FACTOR EIF-2B"/>
    <property type="match status" value="1"/>
</dbReference>
<dbReference type="Proteomes" id="UP000095192">
    <property type="component" value="Unassembled WGS sequence"/>
</dbReference>
<dbReference type="GO" id="GO:0005829">
    <property type="term" value="C:cytosol"/>
    <property type="evidence" value="ECO:0007669"/>
    <property type="project" value="UniProtKB-SubCell"/>
</dbReference>
<evidence type="ECO:0000256" key="3">
    <source>
        <dbReference type="ARBA" id="ARBA00022490"/>
    </source>
</evidence>
<dbReference type="InterPro" id="IPR000649">
    <property type="entry name" value="IF-2B-related"/>
</dbReference>
<reference evidence="11 12" key="1">
    <citation type="journal article" date="2016" name="BMC Genomics">
        <title>Comparative genomics reveals Cyclospora cayetanensis possesses coccidia-like metabolism and invasion components but unique surface antigens.</title>
        <authorList>
            <person name="Liu S."/>
            <person name="Wang L."/>
            <person name="Zheng H."/>
            <person name="Xu Z."/>
            <person name="Roellig D.M."/>
            <person name="Li N."/>
            <person name="Frace M.A."/>
            <person name="Tang K."/>
            <person name="Arrowood M.J."/>
            <person name="Moss D.M."/>
            <person name="Zhang L."/>
            <person name="Feng Y."/>
            <person name="Xiao L."/>
        </authorList>
    </citation>
    <scope>NUCLEOTIDE SEQUENCE [LARGE SCALE GENOMIC DNA]</scope>
    <source>
        <strain evidence="11 12">CHN_HEN01</strain>
    </source>
</reference>
<proteinExistence type="inferred from homology"/>